<dbReference type="EMBL" id="BLLF01001050">
    <property type="protein sequence ID" value="GFH16783.1"/>
    <property type="molecule type" value="Genomic_DNA"/>
</dbReference>
<accession>A0A699Z2J6</accession>
<sequence length="113" mass="11767">MACCMALQALALQPGEVVMVGTAPFLYRFSFTGEMKSATRLSSGVQSAFCLAVLRDALCSGRDTLLGSRKETNNGSRSIAAGAIACGGVGGCVDVISRYSTRLACISPLNHEE</sequence>
<dbReference type="Proteomes" id="UP000485058">
    <property type="component" value="Unassembled WGS sequence"/>
</dbReference>
<evidence type="ECO:0000313" key="2">
    <source>
        <dbReference type="Proteomes" id="UP000485058"/>
    </source>
</evidence>
<proteinExistence type="predicted"/>
<keyword evidence="2" id="KW-1185">Reference proteome</keyword>
<comment type="caution">
    <text evidence="1">The sequence shown here is derived from an EMBL/GenBank/DDBJ whole genome shotgun (WGS) entry which is preliminary data.</text>
</comment>
<name>A0A699Z2J6_HAELA</name>
<organism evidence="1 2">
    <name type="scientific">Haematococcus lacustris</name>
    <name type="common">Green alga</name>
    <name type="synonym">Haematococcus pluvialis</name>
    <dbReference type="NCBI Taxonomy" id="44745"/>
    <lineage>
        <taxon>Eukaryota</taxon>
        <taxon>Viridiplantae</taxon>
        <taxon>Chlorophyta</taxon>
        <taxon>core chlorophytes</taxon>
        <taxon>Chlorophyceae</taxon>
        <taxon>CS clade</taxon>
        <taxon>Chlamydomonadales</taxon>
        <taxon>Haematococcaceae</taxon>
        <taxon>Haematococcus</taxon>
    </lineage>
</organism>
<gene>
    <name evidence="1" type="ORF">HaLaN_13274</name>
</gene>
<reference evidence="1 2" key="1">
    <citation type="submission" date="2020-02" db="EMBL/GenBank/DDBJ databases">
        <title>Draft genome sequence of Haematococcus lacustris strain NIES-144.</title>
        <authorList>
            <person name="Morimoto D."/>
            <person name="Nakagawa S."/>
            <person name="Yoshida T."/>
            <person name="Sawayama S."/>
        </authorList>
    </citation>
    <scope>NUCLEOTIDE SEQUENCE [LARGE SCALE GENOMIC DNA]</scope>
    <source>
        <strain evidence="1 2">NIES-144</strain>
    </source>
</reference>
<evidence type="ECO:0000313" key="1">
    <source>
        <dbReference type="EMBL" id="GFH16783.1"/>
    </source>
</evidence>
<protein>
    <submittedName>
        <fullName evidence="1">Uncharacterized protein</fullName>
    </submittedName>
</protein>
<dbReference type="AlphaFoldDB" id="A0A699Z2J6"/>